<reference evidence="2 3" key="1">
    <citation type="journal article" date="2012" name="J. Bacteriol.">
        <title>Genome Sequence of Blastococcus saxobsidens DD2, a Stone-Inhabiting Bacterium.</title>
        <authorList>
            <person name="Chouaia B."/>
            <person name="Crotti E."/>
            <person name="Brusetti L."/>
            <person name="Daffonchio D."/>
            <person name="Essoussi I."/>
            <person name="Nouioui I."/>
            <person name="Sbissi I."/>
            <person name="Ghodhbane-Gtari F."/>
            <person name="Gtari M."/>
            <person name="Vacherie B."/>
            <person name="Barbe V."/>
            <person name="Medigue C."/>
            <person name="Gury J."/>
            <person name="Pujic P."/>
            <person name="Normand P."/>
        </authorList>
    </citation>
    <scope>NUCLEOTIDE SEQUENCE [LARGE SCALE GENOMIC DNA]</scope>
    <source>
        <strain evidence="2 3">DD2</strain>
    </source>
</reference>
<dbReference type="HOGENOM" id="CLU_2599024_0_0_11"/>
<gene>
    <name evidence="2" type="ordered locus">BLASA_1378</name>
</gene>
<dbReference type="STRING" id="1146883.BLASA_1378"/>
<evidence type="ECO:0000256" key="1">
    <source>
        <dbReference type="SAM" id="MobiDB-lite"/>
    </source>
</evidence>
<feature type="region of interest" description="Disordered" evidence="1">
    <location>
        <begin position="13"/>
        <end position="35"/>
    </location>
</feature>
<evidence type="ECO:0000313" key="2">
    <source>
        <dbReference type="EMBL" id="CCG02313.1"/>
    </source>
</evidence>
<proteinExistence type="predicted"/>
<accession>H6RJK8</accession>
<dbReference type="KEGG" id="bsd:BLASA_1378"/>
<sequence>MTSTRVLAELGERIAEDGPVAHHRLPPGPSAVPHRLRGRAGRVMTGAALRRVPPRPHYSHSRFPSTATSRPRLSCTGLP</sequence>
<dbReference type="Proteomes" id="UP000007517">
    <property type="component" value="Chromosome"/>
</dbReference>
<keyword evidence="3" id="KW-1185">Reference proteome</keyword>
<reference evidence="3" key="2">
    <citation type="submission" date="2012-02" db="EMBL/GenBank/DDBJ databases">
        <title>Complete genome sequence of Blastococcus saxobsidens strain DD2.</title>
        <authorList>
            <person name="Genoscope."/>
        </authorList>
    </citation>
    <scope>NUCLEOTIDE SEQUENCE [LARGE SCALE GENOMIC DNA]</scope>
    <source>
        <strain evidence="3">DD2</strain>
    </source>
</reference>
<organism evidence="2 3">
    <name type="scientific">Blastococcus saxobsidens (strain DD2)</name>
    <dbReference type="NCBI Taxonomy" id="1146883"/>
    <lineage>
        <taxon>Bacteria</taxon>
        <taxon>Bacillati</taxon>
        <taxon>Actinomycetota</taxon>
        <taxon>Actinomycetes</taxon>
        <taxon>Geodermatophilales</taxon>
        <taxon>Geodermatophilaceae</taxon>
        <taxon>Blastococcus</taxon>
    </lineage>
</organism>
<evidence type="ECO:0000313" key="3">
    <source>
        <dbReference type="Proteomes" id="UP000007517"/>
    </source>
</evidence>
<protein>
    <submittedName>
        <fullName evidence="2">Uncharacterized protein</fullName>
    </submittedName>
</protein>
<feature type="region of interest" description="Disordered" evidence="1">
    <location>
        <begin position="47"/>
        <end position="79"/>
    </location>
</feature>
<name>H6RJK8_BLASD</name>
<dbReference type="EMBL" id="FO117623">
    <property type="protein sequence ID" value="CCG02313.1"/>
    <property type="molecule type" value="Genomic_DNA"/>
</dbReference>
<feature type="compositionally biased region" description="Polar residues" evidence="1">
    <location>
        <begin position="62"/>
        <end position="71"/>
    </location>
</feature>
<dbReference type="AlphaFoldDB" id="H6RJK8"/>